<proteinExistence type="predicted"/>
<evidence type="ECO:0000313" key="2">
    <source>
        <dbReference type="Proteomes" id="UP000235672"/>
    </source>
</evidence>
<keyword evidence="2" id="KW-1185">Reference proteome</keyword>
<dbReference type="EMBL" id="KZ613486">
    <property type="protein sequence ID" value="PMD20168.1"/>
    <property type="molecule type" value="Genomic_DNA"/>
</dbReference>
<name>A0A2J6Q1L7_9HELO</name>
<protein>
    <submittedName>
        <fullName evidence="1">Uncharacterized protein</fullName>
    </submittedName>
</protein>
<dbReference type="AlphaFoldDB" id="A0A2J6Q1L7"/>
<evidence type="ECO:0000313" key="1">
    <source>
        <dbReference type="EMBL" id="PMD20168.1"/>
    </source>
</evidence>
<gene>
    <name evidence="1" type="ORF">NA56DRAFT_186618</name>
</gene>
<reference evidence="1 2" key="1">
    <citation type="submission" date="2016-05" db="EMBL/GenBank/DDBJ databases">
        <title>A degradative enzymes factory behind the ericoid mycorrhizal symbiosis.</title>
        <authorList>
            <consortium name="DOE Joint Genome Institute"/>
            <person name="Martino E."/>
            <person name="Morin E."/>
            <person name="Grelet G."/>
            <person name="Kuo A."/>
            <person name="Kohler A."/>
            <person name="Daghino S."/>
            <person name="Barry K."/>
            <person name="Choi C."/>
            <person name="Cichocki N."/>
            <person name="Clum A."/>
            <person name="Copeland A."/>
            <person name="Hainaut M."/>
            <person name="Haridas S."/>
            <person name="Labutti K."/>
            <person name="Lindquist E."/>
            <person name="Lipzen A."/>
            <person name="Khouja H.-R."/>
            <person name="Murat C."/>
            <person name="Ohm R."/>
            <person name="Olson A."/>
            <person name="Spatafora J."/>
            <person name="Veneault-Fourrey C."/>
            <person name="Henrissat B."/>
            <person name="Grigoriev I."/>
            <person name="Martin F."/>
            <person name="Perotto S."/>
        </authorList>
    </citation>
    <scope>NUCLEOTIDE SEQUENCE [LARGE SCALE GENOMIC DNA]</scope>
    <source>
        <strain evidence="1 2">UAMH 7357</strain>
    </source>
</reference>
<organism evidence="1 2">
    <name type="scientific">Hyaloscypha hepaticicola</name>
    <dbReference type="NCBI Taxonomy" id="2082293"/>
    <lineage>
        <taxon>Eukaryota</taxon>
        <taxon>Fungi</taxon>
        <taxon>Dikarya</taxon>
        <taxon>Ascomycota</taxon>
        <taxon>Pezizomycotina</taxon>
        <taxon>Leotiomycetes</taxon>
        <taxon>Helotiales</taxon>
        <taxon>Hyaloscyphaceae</taxon>
        <taxon>Hyaloscypha</taxon>
    </lineage>
</organism>
<accession>A0A2J6Q1L7</accession>
<sequence>MISFHLNPGVSRFIFELELSTQFARVRHRRSMDRYSSKVSIQEKSRIEVNGGLFLAVFCTMCCLPCSLLPHNLHPHHASLDR</sequence>
<dbReference type="Proteomes" id="UP000235672">
    <property type="component" value="Unassembled WGS sequence"/>
</dbReference>